<evidence type="ECO:0000313" key="2">
    <source>
        <dbReference type="Proteomes" id="UP001229421"/>
    </source>
</evidence>
<accession>A0AAD8KCK7</accession>
<dbReference type="AlphaFoldDB" id="A0AAD8KCK7"/>
<dbReference type="Proteomes" id="UP001229421">
    <property type="component" value="Unassembled WGS sequence"/>
</dbReference>
<dbReference type="EMBL" id="JAUHHV010000007">
    <property type="protein sequence ID" value="KAK1418646.1"/>
    <property type="molecule type" value="Genomic_DNA"/>
</dbReference>
<keyword evidence="2" id="KW-1185">Reference proteome</keyword>
<evidence type="ECO:0000313" key="1">
    <source>
        <dbReference type="EMBL" id="KAK1418646.1"/>
    </source>
</evidence>
<reference evidence="1" key="1">
    <citation type="journal article" date="2023" name="bioRxiv">
        <title>Improved chromosome-level genome assembly for marigold (Tagetes erecta).</title>
        <authorList>
            <person name="Jiang F."/>
            <person name="Yuan L."/>
            <person name="Wang S."/>
            <person name="Wang H."/>
            <person name="Xu D."/>
            <person name="Wang A."/>
            <person name="Fan W."/>
        </authorList>
    </citation>
    <scope>NUCLEOTIDE SEQUENCE</scope>
    <source>
        <strain evidence="1">WSJ</strain>
        <tissue evidence="1">Leaf</tissue>
    </source>
</reference>
<organism evidence="1 2">
    <name type="scientific">Tagetes erecta</name>
    <name type="common">African marigold</name>
    <dbReference type="NCBI Taxonomy" id="13708"/>
    <lineage>
        <taxon>Eukaryota</taxon>
        <taxon>Viridiplantae</taxon>
        <taxon>Streptophyta</taxon>
        <taxon>Embryophyta</taxon>
        <taxon>Tracheophyta</taxon>
        <taxon>Spermatophyta</taxon>
        <taxon>Magnoliopsida</taxon>
        <taxon>eudicotyledons</taxon>
        <taxon>Gunneridae</taxon>
        <taxon>Pentapetalae</taxon>
        <taxon>asterids</taxon>
        <taxon>campanulids</taxon>
        <taxon>Asterales</taxon>
        <taxon>Asteraceae</taxon>
        <taxon>Asteroideae</taxon>
        <taxon>Heliantheae alliance</taxon>
        <taxon>Tageteae</taxon>
        <taxon>Tagetes</taxon>
    </lineage>
</organism>
<sequence>MIQITFLICLYFNSSSICFLKCRLPLFFNKFHLSRVVDGRDENRDDAWVVDVRSADLIIYNKIMPIVTLSL</sequence>
<gene>
    <name evidence="1" type="ORF">QVD17_27791</name>
</gene>
<name>A0AAD8KCK7_TARER</name>
<comment type="caution">
    <text evidence="1">The sequence shown here is derived from an EMBL/GenBank/DDBJ whole genome shotgun (WGS) entry which is preliminary data.</text>
</comment>
<proteinExistence type="predicted"/>
<protein>
    <submittedName>
        <fullName evidence="1">Uncharacterized protein</fullName>
    </submittedName>
</protein>